<comment type="caution">
    <text evidence="1">The sequence shown here is derived from an EMBL/GenBank/DDBJ whole genome shotgun (WGS) entry which is preliminary data.</text>
</comment>
<reference evidence="1" key="1">
    <citation type="journal article" date="2018" name="Genome Biol.">
        <title>SKESA: strategic k-mer extension for scrupulous assemblies.</title>
        <authorList>
            <person name="Souvorov A."/>
            <person name="Agarwala R."/>
            <person name="Lipman D.J."/>
        </authorList>
    </citation>
    <scope>NUCLEOTIDE SEQUENCE</scope>
    <source>
        <strain evidence="1">MA.CK_00/00002125</strain>
    </source>
</reference>
<proteinExistence type="predicted"/>
<reference evidence="1" key="2">
    <citation type="submission" date="2020-02" db="EMBL/GenBank/DDBJ databases">
        <authorList>
            <consortium name="NCBI Pathogen Detection Project"/>
        </authorList>
    </citation>
    <scope>NUCLEOTIDE SEQUENCE</scope>
    <source>
        <strain evidence="1">MA.CK_00/00002125</strain>
    </source>
</reference>
<dbReference type="AlphaFoldDB" id="A0A756I3H7"/>
<gene>
    <name evidence="1" type="ORF">G8O67_005088</name>
</gene>
<dbReference type="EMBL" id="DAAWYJ010000037">
    <property type="protein sequence ID" value="HAG0017696.1"/>
    <property type="molecule type" value="Genomic_DNA"/>
</dbReference>
<evidence type="ECO:0000313" key="1">
    <source>
        <dbReference type="EMBL" id="HAG0017696.1"/>
    </source>
</evidence>
<accession>A0A756I3H7</accession>
<sequence>MMRVLVTVTGILAAVMVITLLAGKSNCDLSVGMGNAGLAVSLHYEGS</sequence>
<name>A0A756I3H7_SALER</name>
<organism evidence="1">
    <name type="scientific">Salmonella enterica</name>
    <name type="common">Salmonella choleraesuis</name>
    <dbReference type="NCBI Taxonomy" id="28901"/>
    <lineage>
        <taxon>Bacteria</taxon>
        <taxon>Pseudomonadati</taxon>
        <taxon>Pseudomonadota</taxon>
        <taxon>Gammaproteobacteria</taxon>
        <taxon>Enterobacterales</taxon>
        <taxon>Enterobacteriaceae</taxon>
        <taxon>Salmonella</taxon>
    </lineage>
</organism>
<protein>
    <submittedName>
        <fullName evidence="1">Uncharacterized protein</fullName>
    </submittedName>
</protein>